<dbReference type="Pfam" id="PF13193">
    <property type="entry name" value="AMP-binding_C"/>
    <property type="match status" value="1"/>
</dbReference>
<evidence type="ECO:0000313" key="4">
    <source>
        <dbReference type="Proteomes" id="UP000044806"/>
    </source>
</evidence>
<dbReference type="InterPro" id="IPR025110">
    <property type="entry name" value="AMP-bd_C"/>
</dbReference>
<dbReference type="PANTHER" id="PTHR43352">
    <property type="entry name" value="ACETYL-COA SYNTHETASE"/>
    <property type="match status" value="1"/>
</dbReference>
<dbReference type="PANTHER" id="PTHR43352:SF1">
    <property type="entry name" value="ANTHRANILATE--COA LIGASE"/>
    <property type="match status" value="1"/>
</dbReference>
<proteinExistence type="predicted"/>
<protein>
    <submittedName>
        <fullName evidence="3">RfbL protein</fullName>
    </submittedName>
</protein>
<dbReference type="Gene3D" id="3.30.300.30">
    <property type="match status" value="1"/>
</dbReference>
<keyword evidence="1" id="KW-0436">Ligase</keyword>
<dbReference type="SUPFAM" id="SSF56801">
    <property type="entry name" value="Acetyl-CoA synthetase-like"/>
    <property type="match status" value="1"/>
</dbReference>
<gene>
    <name evidence="3" type="primary">rfbL</name>
    <name evidence="3" type="ORF">ERS013165_00420</name>
</gene>
<reference evidence="3 4" key="1">
    <citation type="submission" date="2015-07" db="EMBL/GenBank/DDBJ databases">
        <authorList>
            <consortium name="Pathogen Informatics"/>
        </authorList>
    </citation>
    <scope>NUCLEOTIDE SEQUENCE [LARGE SCALE GENOMIC DNA]</scope>
    <source>
        <strain evidence="3 4">A51</strain>
    </source>
</reference>
<dbReference type="EMBL" id="CWOW01000002">
    <property type="protein sequence ID" value="CRZ89402.1"/>
    <property type="molecule type" value="Genomic_DNA"/>
</dbReference>
<dbReference type="Proteomes" id="UP000044806">
    <property type="component" value="Unassembled WGS sequence"/>
</dbReference>
<evidence type="ECO:0000313" key="3">
    <source>
        <dbReference type="EMBL" id="CRZ89402.1"/>
    </source>
</evidence>
<evidence type="ECO:0000259" key="2">
    <source>
        <dbReference type="Pfam" id="PF13193"/>
    </source>
</evidence>
<dbReference type="GO" id="GO:0016878">
    <property type="term" value="F:acid-thiol ligase activity"/>
    <property type="evidence" value="ECO:0007669"/>
    <property type="project" value="TreeGrafter"/>
</dbReference>
<name>A0A655P0S0_VIBCL</name>
<dbReference type="InterPro" id="IPR045851">
    <property type="entry name" value="AMP-bd_C_sf"/>
</dbReference>
<evidence type="ECO:0000256" key="1">
    <source>
        <dbReference type="ARBA" id="ARBA00022598"/>
    </source>
</evidence>
<accession>A0A655P0S0</accession>
<feature type="domain" description="AMP-binding enzyme C-terminal" evidence="2">
    <location>
        <begin position="1"/>
        <end position="77"/>
    </location>
</feature>
<sequence>MEKVLSEALGVQECACAALSDANMGEVVQAYIVVKSGWDCENVISNIKETINGQLPMHMRPKKYSIVSALPKTVSGKVQRYKLSSE</sequence>
<organism evidence="3 4">
    <name type="scientific">Vibrio cholerae</name>
    <dbReference type="NCBI Taxonomy" id="666"/>
    <lineage>
        <taxon>Bacteria</taxon>
        <taxon>Pseudomonadati</taxon>
        <taxon>Pseudomonadota</taxon>
        <taxon>Gammaproteobacteria</taxon>
        <taxon>Vibrionales</taxon>
        <taxon>Vibrionaceae</taxon>
        <taxon>Vibrio</taxon>
    </lineage>
</organism>
<dbReference type="AlphaFoldDB" id="A0A655P0S0"/>
<dbReference type="GO" id="GO:0044550">
    <property type="term" value="P:secondary metabolite biosynthetic process"/>
    <property type="evidence" value="ECO:0007669"/>
    <property type="project" value="TreeGrafter"/>
</dbReference>